<evidence type="ECO:0000313" key="1">
    <source>
        <dbReference type="EMBL" id="KAF8562738.1"/>
    </source>
</evidence>
<dbReference type="Proteomes" id="UP000699462">
    <property type="component" value="Unassembled WGS sequence"/>
</dbReference>
<name>A0A8T0D7M4_9TREM</name>
<sequence length="212" mass="24197">MGELNALANWEVFRNEKSYDALRIFLDFVREDYEVFSRQCEVKNSGRFSRPFVPSLKHLVQGRRNTESPSSTLALPSNCVTVLLETLEECLRNGLEFGRWNRTTDLVELIGLVCRIESKQLEVLHTGPFVELLELIFEKVVESVWENQKLSDLLEKLVLLLKHVYDPPESWGRWKNAHLDLSNPIGPTFPRPVTSGSSAVVGRLKANLTGRC</sequence>
<organism evidence="1 2">
    <name type="scientific">Paragonimus westermani</name>
    <dbReference type="NCBI Taxonomy" id="34504"/>
    <lineage>
        <taxon>Eukaryota</taxon>
        <taxon>Metazoa</taxon>
        <taxon>Spiralia</taxon>
        <taxon>Lophotrochozoa</taxon>
        <taxon>Platyhelminthes</taxon>
        <taxon>Trematoda</taxon>
        <taxon>Digenea</taxon>
        <taxon>Plagiorchiida</taxon>
        <taxon>Troglotremata</taxon>
        <taxon>Troglotrematidae</taxon>
        <taxon>Paragonimus</taxon>
    </lineage>
</organism>
<comment type="caution">
    <text evidence="1">The sequence shown here is derived from an EMBL/GenBank/DDBJ whole genome shotgun (WGS) entry which is preliminary data.</text>
</comment>
<gene>
    <name evidence="1" type="ORF">P879_08307</name>
</gene>
<dbReference type="AlphaFoldDB" id="A0A8T0D7M4"/>
<accession>A0A8T0D7M4</accession>
<dbReference type="OrthoDB" id="10439236at2759"/>
<proteinExistence type="predicted"/>
<evidence type="ECO:0000313" key="2">
    <source>
        <dbReference type="Proteomes" id="UP000699462"/>
    </source>
</evidence>
<reference evidence="1 2" key="1">
    <citation type="submission" date="2019-07" db="EMBL/GenBank/DDBJ databases">
        <title>Annotation for the trematode Paragonimus westermani.</title>
        <authorList>
            <person name="Choi Y.-J."/>
        </authorList>
    </citation>
    <scope>NUCLEOTIDE SEQUENCE [LARGE SCALE GENOMIC DNA]</scope>
    <source>
        <strain evidence="1">180907_Pwestermani</strain>
    </source>
</reference>
<dbReference type="EMBL" id="JTDF01017507">
    <property type="protein sequence ID" value="KAF8562738.1"/>
    <property type="molecule type" value="Genomic_DNA"/>
</dbReference>
<keyword evidence="2" id="KW-1185">Reference proteome</keyword>
<protein>
    <submittedName>
        <fullName evidence="1">Uncharacterized protein</fullName>
    </submittedName>
</protein>